<sequence>MLGQAKKRKGLKKLYNLHAWVGFQLSIIMFVILATGTIATLSNEIDWLIFEELRASEKPLNASPMYTPGEWVALYSALQDAYPNGQILDLYSMGEDYLTYRATLKDTALGNEFVNIDQWTHKITGNVGYLTVQRFFRDFHRYLFMPALPGIIIVCAFAFVLLISLYTGIKTTKNWRTALWRLRLNQGSRIAVSDAHKLSGLWGMWFTLLISVTGIWYLYEFSYQLFDASIEPNGPIIERTNSENNKFNMTLEEFREIVNIAHGVHKDWEITAIYLPATTEQPIEINGVKNNPLLRDRAYRVYLDPTNNTILEVLSPDLIGINANINEYIDPLHFGSFGSIWSKAIWFLFGLMLTAMSVTGVLMTWKRTKSRALTKPQISTLPILVFSGVVFIFWIQRFA</sequence>
<dbReference type="AlphaFoldDB" id="A0A5S3XSB8"/>
<evidence type="ECO:0000313" key="5">
    <source>
        <dbReference type="Proteomes" id="UP000307706"/>
    </source>
</evidence>
<gene>
    <name evidence="3" type="ORF">CWB96_05480</name>
    <name evidence="2" type="ORF">CWB97_10475</name>
</gene>
<feature type="transmembrane region" description="Helical" evidence="1">
    <location>
        <begin position="198"/>
        <end position="219"/>
    </location>
</feature>
<comment type="caution">
    <text evidence="3">The sequence shown here is derived from an EMBL/GenBank/DDBJ whole genome shotgun (WGS) entry which is preliminary data.</text>
</comment>
<dbReference type="PANTHER" id="PTHR34219:SF8">
    <property type="entry name" value="PEPSY DOMAIN-CONTAINING PROTEIN"/>
    <property type="match status" value="1"/>
</dbReference>
<reference evidence="3" key="3">
    <citation type="submission" date="2019-09" db="EMBL/GenBank/DDBJ databases">
        <title>Co-occurence of chitin degradation, pigmentation and bioactivity in marine Pseudoalteromonas.</title>
        <authorList>
            <person name="Sonnenschein E.C."/>
            <person name="Bech P.K."/>
        </authorList>
    </citation>
    <scope>NUCLEOTIDE SEQUENCE</scope>
    <source>
        <strain evidence="3">S2231</strain>
    </source>
</reference>
<evidence type="ECO:0000313" key="2">
    <source>
        <dbReference type="EMBL" id="TMP42837.1"/>
    </source>
</evidence>
<dbReference type="EMBL" id="PNCL01000019">
    <property type="protein sequence ID" value="TMP61075.1"/>
    <property type="molecule type" value="Genomic_DNA"/>
</dbReference>
<feature type="transmembrane region" description="Helical" evidence="1">
    <location>
        <begin position="377"/>
        <end position="395"/>
    </location>
</feature>
<evidence type="ECO:0000256" key="1">
    <source>
        <dbReference type="SAM" id="Phobius"/>
    </source>
</evidence>
<evidence type="ECO:0000313" key="3">
    <source>
        <dbReference type="EMBL" id="TMP61075.1"/>
    </source>
</evidence>
<name>A0A5S3XSB8_9GAMM</name>
<dbReference type="OrthoDB" id="5294804at2"/>
<reference evidence="4 5" key="1">
    <citation type="submission" date="2017-12" db="EMBL/GenBank/DDBJ databases">
        <authorList>
            <person name="Paulsen S."/>
            <person name="Gram L.K."/>
        </authorList>
    </citation>
    <scope>NUCLEOTIDE SEQUENCE [LARGE SCALE GENOMIC DNA]</scope>
    <source>
        <strain evidence="3 5">S2231</strain>
        <strain evidence="2 4">S2233</strain>
    </source>
</reference>
<feature type="transmembrane region" description="Helical" evidence="1">
    <location>
        <begin position="143"/>
        <end position="166"/>
    </location>
</feature>
<protein>
    <submittedName>
        <fullName evidence="3">PepSY domain-containing protein</fullName>
    </submittedName>
</protein>
<feature type="transmembrane region" description="Helical" evidence="1">
    <location>
        <begin position="20"/>
        <end position="41"/>
    </location>
</feature>
<proteinExistence type="predicted"/>
<evidence type="ECO:0000313" key="4">
    <source>
        <dbReference type="Proteomes" id="UP000305730"/>
    </source>
</evidence>
<dbReference type="InterPro" id="IPR005625">
    <property type="entry name" value="PepSY-ass_TM"/>
</dbReference>
<keyword evidence="1" id="KW-1133">Transmembrane helix</keyword>
<dbReference type="Proteomes" id="UP000305730">
    <property type="component" value="Unassembled WGS sequence"/>
</dbReference>
<feature type="transmembrane region" description="Helical" evidence="1">
    <location>
        <begin position="344"/>
        <end position="365"/>
    </location>
</feature>
<accession>A0A5S3XSB8</accession>
<keyword evidence="1" id="KW-0812">Transmembrane</keyword>
<keyword evidence="1" id="KW-0472">Membrane</keyword>
<organism evidence="3 5">
    <name type="scientific">Pseudoalteromonas citrea</name>
    <dbReference type="NCBI Taxonomy" id="43655"/>
    <lineage>
        <taxon>Bacteria</taxon>
        <taxon>Pseudomonadati</taxon>
        <taxon>Pseudomonadota</taxon>
        <taxon>Gammaproteobacteria</taxon>
        <taxon>Alteromonadales</taxon>
        <taxon>Pseudoalteromonadaceae</taxon>
        <taxon>Pseudoalteromonas</taxon>
    </lineage>
</organism>
<dbReference type="EMBL" id="PNCK01000036">
    <property type="protein sequence ID" value="TMP42837.1"/>
    <property type="molecule type" value="Genomic_DNA"/>
</dbReference>
<dbReference type="Proteomes" id="UP000307706">
    <property type="component" value="Unassembled WGS sequence"/>
</dbReference>
<reference evidence="4 5" key="2">
    <citation type="submission" date="2019-06" db="EMBL/GenBank/DDBJ databases">
        <title>Co-occurence of chitin degradation, pigmentation and bioactivity in marine Pseudoalteromonas.</title>
        <authorList>
            <person name="Sonnenschein E.C."/>
            <person name="Bech P.K."/>
        </authorList>
    </citation>
    <scope>NUCLEOTIDE SEQUENCE [LARGE SCALE GENOMIC DNA]</scope>
    <source>
        <strain evidence="5">S2231</strain>
        <strain evidence="2 4">S2233</strain>
    </source>
</reference>
<dbReference type="PANTHER" id="PTHR34219">
    <property type="entry name" value="IRON-REGULATED INNER MEMBRANE PROTEIN-RELATED"/>
    <property type="match status" value="1"/>
</dbReference>
<keyword evidence="4" id="KW-1185">Reference proteome</keyword>
<dbReference type="Pfam" id="PF03929">
    <property type="entry name" value="PepSY_TM"/>
    <property type="match status" value="1"/>
</dbReference>